<dbReference type="Pfam" id="PF00132">
    <property type="entry name" value="Hexapep"/>
    <property type="match status" value="1"/>
</dbReference>
<dbReference type="PANTHER" id="PTHR23416">
    <property type="entry name" value="SIALIC ACID SYNTHASE-RELATED"/>
    <property type="match status" value="1"/>
</dbReference>
<sequence length="220" mass="25020">MQHDLDPQQSDALALPDAIDPLLKYRAQHQHRLNYMPWLYWSLKPKHRIWAEAWQREYQQYLMQMETIEIGENCFISPLAHIFAEPGRKISIGDHSFIAADCSLHGPLDIGSEVAINHHCILDGGRKGIKLHDQVRIAAYSHLYAFDHGMALEQPIYQQAVRSQGIEIGRDVWLGAHVGVKDGVKIGAHAVVGMQSMVTKNVLEREIVAGNPARFIRYRE</sequence>
<dbReference type="SUPFAM" id="SSF51161">
    <property type="entry name" value="Trimeric LpxA-like enzymes"/>
    <property type="match status" value="1"/>
</dbReference>
<comment type="similarity">
    <text evidence="1">Belongs to the transferase hexapeptide repeat family.</text>
</comment>
<organism evidence="5 6">
    <name type="scientific">Acinetobacter calcoaceticus</name>
    <dbReference type="NCBI Taxonomy" id="471"/>
    <lineage>
        <taxon>Bacteria</taxon>
        <taxon>Pseudomonadati</taxon>
        <taxon>Pseudomonadota</taxon>
        <taxon>Gammaproteobacteria</taxon>
        <taxon>Moraxellales</taxon>
        <taxon>Moraxellaceae</taxon>
        <taxon>Acinetobacter</taxon>
        <taxon>Acinetobacter calcoaceticus/baumannii complex</taxon>
    </lineage>
</organism>
<dbReference type="AlphaFoldDB" id="A0A4V6NJ63"/>
<reference evidence="5 6" key="1">
    <citation type="submission" date="2019-03" db="EMBL/GenBank/DDBJ databases">
        <title>Genomic analyses of the natural microbiome of Caenorhabditis elegans.</title>
        <authorList>
            <person name="Samuel B."/>
        </authorList>
    </citation>
    <scope>NUCLEOTIDE SEQUENCE [LARGE SCALE GENOMIC DNA]</scope>
    <source>
        <strain evidence="5 6">JUb89</strain>
    </source>
</reference>
<protein>
    <recommendedName>
        <fullName evidence="7">Acyltransferase</fullName>
    </recommendedName>
</protein>
<keyword evidence="2" id="KW-0808">Transferase</keyword>
<dbReference type="GO" id="GO:0008374">
    <property type="term" value="F:O-acyltransferase activity"/>
    <property type="evidence" value="ECO:0007669"/>
    <property type="project" value="TreeGrafter"/>
</dbReference>
<evidence type="ECO:0000256" key="3">
    <source>
        <dbReference type="ARBA" id="ARBA00022737"/>
    </source>
</evidence>
<dbReference type="EMBL" id="SLVJ01000030">
    <property type="protein sequence ID" value="TCM60908.1"/>
    <property type="molecule type" value="Genomic_DNA"/>
</dbReference>
<keyword evidence="4" id="KW-0012">Acyltransferase</keyword>
<accession>A0A4V6NJ63</accession>
<dbReference type="GO" id="GO:0005829">
    <property type="term" value="C:cytosol"/>
    <property type="evidence" value="ECO:0007669"/>
    <property type="project" value="TreeGrafter"/>
</dbReference>
<keyword evidence="3" id="KW-0677">Repeat</keyword>
<evidence type="ECO:0000313" key="5">
    <source>
        <dbReference type="EMBL" id="TCM60908.1"/>
    </source>
</evidence>
<dbReference type="InterPro" id="IPR011004">
    <property type="entry name" value="Trimer_LpxA-like_sf"/>
</dbReference>
<evidence type="ECO:0000256" key="1">
    <source>
        <dbReference type="ARBA" id="ARBA00007274"/>
    </source>
</evidence>
<dbReference type="InterPro" id="IPR051159">
    <property type="entry name" value="Hexapeptide_acetyltransf"/>
</dbReference>
<dbReference type="CDD" id="cd04647">
    <property type="entry name" value="LbH_MAT_like"/>
    <property type="match status" value="1"/>
</dbReference>
<dbReference type="PROSITE" id="PS00101">
    <property type="entry name" value="HEXAPEP_TRANSFERASES"/>
    <property type="match status" value="1"/>
</dbReference>
<dbReference type="InterPro" id="IPR018357">
    <property type="entry name" value="Hexapep_transf_CS"/>
</dbReference>
<keyword evidence="6" id="KW-1185">Reference proteome</keyword>
<evidence type="ECO:0000313" key="6">
    <source>
        <dbReference type="Proteomes" id="UP000294963"/>
    </source>
</evidence>
<dbReference type="PANTHER" id="PTHR23416:SF23">
    <property type="entry name" value="ACETYLTRANSFERASE C18B11.09C-RELATED"/>
    <property type="match status" value="1"/>
</dbReference>
<evidence type="ECO:0000256" key="2">
    <source>
        <dbReference type="ARBA" id="ARBA00022679"/>
    </source>
</evidence>
<dbReference type="InterPro" id="IPR001451">
    <property type="entry name" value="Hexapep"/>
</dbReference>
<evidence type="ECO:0008006" key="7">
    <source>
        <dbReference type="Google" id="ProtNLM"/>
    </source>
</evidence>
<name>A0A4V6NJ63_ACICA</name>
<comment type="caution">
    <text evidence="5">The sequence shown here is derived from an EMBL/GenBank/DDBJ whole genome shotgun (WGS) entry which is preliminary data.</text>
</comment>
<proteinExistence type="inferred from homology"/>
<evidence type="ECO:0000256" key="4">
    <source>
        <dbReference type="ARBA" id="ARBA00023315"/>
    </source>
</evidence>
<dbReference type="Proteomes" id="UP000294963">
    <property type="component" value="Unassembled WGS sequence"/>
</dbReference>
<dbReference type="Gene3D" id="2.160.10.10">
    <property type="entry name" value="Hexapeptide repeat proteins"/>
    <property type="match status" value="1"/>
</dbReference>
<dbReference type="OrthoDB" id="9815592at2"/>
<gene>
    <name evidence="5" type="ORF">EC844_13029</name>
</gene>